<gene>
    <name evidence="2" type="ORF">PRECH8_12480</name>
</gene>
<sequence>MIIRSFRLSDHACVNRLLSEVLTADCYEETIDALANQLSLDSGLILVAEVDQQVVGVIIGTVDDNKGYYYRLAIDVSHRNRGIGRTLIRHLDKRFQNRKVNKIMIALDRHNEHLRSFYESLGYQAKDFMSGIASLRIVNG</sequence>
<proteinExistence type="predicted"/>
<dbReference type="CDD" id="cd04301">
    <property type="entry name" value="NAT_SF"/>
    <property type="match status" value="1"/>
</dbReference>
<dbReference type="InterPro" id="IPR016181">
    <property type="entry name" value="Acyl_CoA_acyltransferase"/>
</dbReference>
<feature type="domain" description="N-acetyltransferase" evidence="1">
    <location>
        <begin position="1"/>
        <end position="140"/>
    </location>
</feature>
<dbReference type="InterPro" id="IPR000182">
    <property type="entry name" value="GNAT_dom"/>
</dbReference>
<dbReference type="Proteomes" id="UP000654993">
    <property type="component" value="Unassembled WGS sequence"/>
</dbReference>
<reference evidence="2" key="2">
    <citation type="journal article" date="2021" name="Data Brief">
        <title>Draft genome sequence data of the facultative, thermophilic, xylanolytic bacterium Paenibacillus sp. strain DA-C8.</title>
        <authorList>
            <person name="Chhe C."/>
            <person name="Uke A."/>
            <person name="Baramee S."/>
            <person name="Ungkulpasvich U."/>
            <person name="Tachaapaikoon C."/>
            <person name="Pason P."/>
            <person name="Waeonukul R."/>
            <person name="Ratanakhanokchai K."/>
            <person name="Kosugi A."/>
        </authorList>
    </citation>
    <scope>NUCLEOTIDE SEQUENCE</scope>
    <source>
        <strain evidence="2">DA-C8</strain>
    </source>
</reference>
<keyword evidence="3" id="KW-1185">Reference proteome</keyword>
<dbReference type="AlphaFoldDB" id="A0A916QC03"/>
<reference evidence="2" key="1">
    <citation type="submission" date="2020-08" db="EMBL/GenBank/DDBJ databases">
        <authorList>
            <person name="Uke A."/>
            <person name="Chhe C."/>
            <person name="Baramee S."/>
            <person name="Kosugi A."/>
        </authorList>
    </citation>
    <scope>NUCLEOTIDE SEQUENCE</scope>
    <source>
        <strain evidence="2">DA-C8</strain>
    </source>
</reference>
<comment type="caution">
    <text evidence="2">The sequence shown here is derived from an EMBL/GenBank/DDBJ whole genome shotgun (WGS) entry which is preliminary data.</text>
</comment>
<evidence type="ECO:0000259" key="1">
    <source>
        <dbReference type="PROSITE" id="PS51186"/>
    </source>
</evidence>
<dbReference type="PANTHER" id="PTHR43072">
    <property type="entry name" value="N-ACETYLTRANSFERASE"/>
    <property type="match status" value="1"/>
</dbReference>
<dbReference type="Pfam" id="PF00583">
    <property type="entry name" value="Acetyltransf_1"/>
    <property type="match status" value="1"/>
</dbReference>
<organism evidence="2 3">
    <name type="scientific">Insulibacter thermoxylanivorax</name>
    <dbReference type="NCBI Taxonomy" id="2749268"/>
    <lineage>
        <taxon>Bacteria</taxon>
        <taxon>Bacillati</taxon>
        <taxon>Bacillota</taxon>
        <taxon>Bacilli</taxon>
        <taxon>Bacillales</taxon>
        <taxon>Paenibacillaceae</taxon>
        <taxon>Insulibacter</taxon>
    </lineage>
</organism>
<evidence type="ECO:0000313" key="2">
    <source>
        <dbReference type="EMBL" id="GFR37952.1"/>
    </source>
</evidence>
<dbReference type="SUPFAM" id="SSF55729">
    <property type="entry name" value="Acyl-CoA N-acyltransferases (Nat)"/>
    <property type="match status" value="1"/>
</dbReference>
<dbReference type="PROSITE" id="PS51186">
    <property type="entry name" value="GNAT"/>
    <property type="match status" value="1"/>
</dbReference>
<protein>
    <recommendedName>
        <fullName evidence="1">N-acetyltransferase domain-containing protein</fullName>
    </recommendedName>
</protein>
<dbReference type="EMBL" id="BMAQ01000009">
    <property type="protein sequence ID" value="GFR37952.1"/>
    <property type="molecule type" value="Genomic_DNA"/>
</dbReference>
<evidence type="ECO:0000313" key="3">
    <source>
        <dbReference type="Proteomes" id="UP000654993"/>
    </source>
</evidence>
<accession>A0A916QC03</accession>
<name>A0A916QC03_9BACL</name>
<dbReference type="GO" id="GO:0016747">
    <property type="term" value="F:acyltransferase activity, transferring groups other than amino-acyl groups"/>
    <property type="evidence" value="ECO:0007669"/>
    <property type="project" value="InterPro"/>
</dbReference>
<dbReference type="Gene3D" id="3.40.630.30">
    <property type="match status" value="1"/>
</dbReference>